<comment type="caution">
    <text evidence="2">The sequence shown here is derived from an EMBL/GenBank/DDBJ whole genome shotgun (WGS) entry which is preliminary data.</text>
</comment>
<accession>A0A0M0GAZ4</accession>
<dbReference type="PATRIC" id="fig|1459.3.peg.1632"/>
<proteinExistence type="predicted"/>
<dbReference type="AlphaFoldDB" id="A0A0M0GAZ4"/>
<evidence type="ECO:0000313" key="2">
    <source>
        <dbReference type="EMBL" id="KON86697.1"/>
    </source>
</evidence>
<reference evidence="3" key="1">
    <citation type="submission" date="2015-07" db="EMBL/GenBank/DDBJ databases">
        <title>Fjat-10036 dsm4.</title>
        <authorList>
            <person name="Liu B."/>
            <person name="Wang J."/>
            <person name="Zhu Y."/>
            <person name="Liu G."/>
            <person name="Chen Q."/>
            <person name="Chen Z."/>
            <person name="Lan J."/>
            <person name="Che J."/>
            <person name="Ge C."/>
            <person name="Shi H."/>
            <person name="Pan Z."/>
            <person name="Liu X."/>
        </authorList>
    </citation>
    <scope>NUCLEOTIDE SEQUENCE [LARGE SCALE GENOMIC DNA]</scope>
    <source>
        <strain evidence="3">DSM 4</strain>
    </source>
</reference>
<dbReference type="STRING" id="1459.AF332_07745"/>
<keyword evidence="3" id="KW-1185">Reference proteome</keyword>
<feature type="domain" description="PepSY" evidence="1">
    <location>
        <begin position="29"/>
        <end position="100"/>
    </location>
</feature>
<dbReference type="RefSeq" id="WP_053434065.1">
    <property type="nucleotide sequence ID" value="NZ_LGUF01000007.1"/>
</dbReference>
<evidence type="ECO:0000259" key="1">
    <source>
        <dbReference type="Pfam" id="PF03413"/>
    </source>
</evidence>
<name>A0A0M0GAZ4_SPOGL</name>
<dbReference type="Pfam" id="PF03413">
    <property type="entry name" value="PepSY"/>
    <property type="match status" value="1"/>
</dbReference>
<sequence length="104" mass="11480">MNWKSFLIGVGVGLASGYAARELLSLKTPVTPEKALANIKDAFKQEGPISGSWIHMKSEPYEKGHLKYQVYKGGISRFSGEEAEQFEFIADAETGTILDIFPLQ</sequence>
<dbReference type="OrthoDB" id="2989832at2"/>
<dbReference type="Proteomes" id="UP000037109">
    <property type="component" value="Unassembled WGS sequence"/>
</dbReference>
<dbReference type="EMBL" id="LGUF01000007">
    <property type="protein sequence ID" value="KON86697.1"/>
    <property type="molecule type" value="Genomic_DNA"/>
</dbReference>
<gene>
    <name evidence="2" type="ORF">AF332_07745</name>
</gene>
<dbReference type="InterPro" id="IPR025711">
    <property type="entry name" value="PepSY"/>
</dbReference>
<protein>
    <submittedName>
        <fullName evidence="2">Peptidase M4</fullName>
    </submittedName>
</protein>
<organism evidence="2 3">
    <name type="scientific">Sporosarcina globispora</name>
    <name type="common">Bacillus globisporus</name>
    <dbReference type="NCBI Taxonomy" id="1459"/>
    <lineage>
        <taxon>Bacteria</taxon>
        <taxon>Bacillati</taxon>
        <taxon>Bacillota</taxon>
        <taxon>Bacilli</taxon>
        <taxon>Bacillales</taxon>
        <taxon>Caryophanaceae</taxon>
        <taxon>Sporosarcina</taxon>
    </lineage>
</organism>
<evidence type="ECO:0000313" key="3">
    <source>
        <dbReference type="Proteomes" id="UP000037109"/>
    </source>
</evidence>